<keyword evidence="8" id="KW-0698">rRNA processing</keyword>
<dbReference type="SUPFAM" id="SSF54768">
    <property type="entry name" value="dsRNA-binding domain-like"/>
    <property type="match status" value="1"/>
</dbReference>
<evidence type="ECO:0000313" key="12">
    <source>
        <dbReference type="Proteomes" id="UP000676506"/>
    </source>
</evidence>
<evidence type="ECO:0000256" key="3">
    <source>
        <dbReference type="ARBA" id="ARBA00022664"/>
    </source>
</evidence>
<proteinExistence type="inferred from homology"/>
<dbReference type="Proteomes" id="UP000676506">
    <property type="component" value="Chromosome 2"/>
</dbReference>
<dbReference type="SMART" id="SM00358">
    <property type="entry name" value="DSRM"/>
    <property type="match status" value="1"/>
</dbReference>
<keyword evidence="4 8" id="KW-0540">Nuclease</keyword>
<evidence type="ECO:0000256" key="1">
    <source>
        <dbReference type="ARBA" id="ARBA00000109"/>
    </source>
</evidence>
<dbReference type="EC" id="3.1.26.3" evidence="8"/>
<dbReference type="PANTHER" id="PTHR11207:SF0">
    <property type="entry name" value="RIBONUCLEASE 3"/>
    <property type="match status" value="1"/>
</dbReference>
<protein>
    <recommendedName>
        <fullName evidence="8">Ribonuclease 3</fullName>
        <ecNumber evidence="8">3.1.26.3</ecNumber>
    </recommendedName>
    <alternativeName>
        <fullName evidence="8">Ribonuclease III</fullName>
        <shortName evidence="8">RNase III</shortName>
    </alternativeName>
</protein>
<dbReference type="PROSITE" id="PS00517">
    <property type="entry name" value="RNASE_3_1"/>
    <property type="match status" value="1"/>
</dbReference>
<comment type="similarity">
    <text evidence="2">Belongs to the ribonuclease III family.</text>
</comment>
<name>A0ABX8BF07_9BACT</name>
<dbReference type="InterPro" id="IPR014720">
    <property type="entry name" value="dsRBD_dom"/>
</dbReference>
<dbReference type="EMBL" id="CP072649">
    <property type="protein sequence ID" value="QUW04100.1"/>
    <property type="molecule type" value="Genomic_DNA"/>
</dbReference>
<dbReference type="SUPFAM" id="SSF69065">
    <property type="entry name" value="RNase III domain-like"/>
    <property type="match status" value="1"/>
</dbReference>
<dbReference type="Pfam" id="PF14622">
    <property type="entry name" value="Ribonucleas_3_3"/>
    <property type="match status" value="1"/>
</dbReference>
<feature type="active site" evidence="8">
    <location>
        <position position="57"/>
    </location>
</feature>
<dbReference type="GO" id="GO:0004525">
    <property type="term" value="F:ribonuclease III activity"/>
    <property type="evidence" value="ECO:0007669"/>
    <property type="project" value="UniProtKB-EC"/>
</dbReference>
<feature type="binding site" evidence="8">
    <location>
        <position position="129"/>
    </location>
    <ligand>
        <name>Mg(2+)</name>
        <dbReference type="ChEBI" id="CHEBI:18420"/>
    </ligand>
</feature>
<dbReference type="PROSITE" id="PS50137">
    <property type="entry name" value="DS_RBD"/>
    <property type="match status" value="1"/>
</dbReference>
<comment type="subcellular location">
    <subcellularLocation>
        <location evidence="8">Cytoplasm</location>
    </subcellularLocation>
</comment>
<dbReference type="PROSITE" id="PS50142">
    <property type="entry name" value="RNASE_3_2"/>
    <property type="match status" value="1"/>
</dbReference>
<evidence type="ECO:0000256" key="6">
    <source>
        <dbReference type="ARBA" id="ARBA00022801"/>
    </source>
</evidence>
<keyword evidence="5 8" id="KW-0255">Endonuclease</keyword>
<reference evidence="11 12" key="1">
    <citation type="submission" date="2021-03" db="EMBL/GenBank/DDBJ databases">
        <title>Genomic and phenotypic characterization of Chloracidobacterium isolates provides evidence for multiple species.</title>
        <authorList>
            <person name="Saini M.K."/>
            <person name="Costas A.M.G."/>
            <person name="Tank M."/>
            <person name="Bryant D.A."/>
        </authorList>
    </citation>
    <scope>NUCLEOTIDE SEQUENCE [LARGE SCALE GENOMIC DNA]</scope>
    <source>
        <strain evidence="11 12">BV2-C</strain>
    </source>
</reference>
<dbReference type="PANTHER" id="PTHR11207">
    <property type="entry name" value="RIBONUCLEASE III"/>
    <property type="match status" value="1"/>
</dbReference>
<evidence type="ECO:0000313" key="11">
    <source>
        <dbReference type="EMBL" id="QUW04100.1"/>
    </source>
</evidence>
<dbReference type="NCBIfam" id="TIGR02191">
    <property type="entry name" value="RNaseIII"/>
    <property type="match status" value="1"/>
</dbReference>
<dbReference type="InterPro" id="IPR000999">
    <property type="entry name" value="RNase_III_dom"/>
</dbReference>
<dbReference type="CDD" id="cd10845">
    <property type="entry name" value="DSRM_RNAse_III_family"/>
    <property type="match status" value="1"/>
</dbReference>
<keyword evidence="8" id="KW-0699">rRNA-binding</keyword>
<dbReference type="InterPro" id="IPR036389">
    <property type="entry name" value="RNase_III_sf"/>
</dbReference>
<dbReference type="SMART" id="SM00535">
    <property type="entry name" value="RIBOc"/>
    <property type="match status" value="1"/>
</dbReference>
<gene>
    <name evidence="8 11" type="primary">rnc</name>
    <name evidence="11" type="ORF">J8C06_13695</name>
</gene>
<keyword evidence="3 8" id="KW-0507">mRNA processing</keyword>
<evidence type="ECO:0000256" key="8">
    <source>
        <dbReference type="HAMAP-Rule" id="MF_00104"/>
    </source>
</evidence>
<evidence type="ECO:0000256" key="4">
    <source>
        <dbReference type="ARBA" id="ARBA00022722"/>
    </source>
</evidence>
<feature type="domain" description="DRBM" evidence="9">
    <location>
        <begin position="168"/>
        <end position="237"/>
    </location>
</feature>
<evidence type="ECO:0000256" key="5">
    <source>
        <dbReference type="ARBA" id="ARBA00022759"/>
    </source>
</evidence>
<keyword evidence="6 8" id="KW-0378">Hydrolase</keyword>
<keyword evidence="8" id="KW-0963">Cytoplasm</keyword>
<organism evidence="11 12">
    <name type="scientific">Chloracidobacterium validum</name>
    <dbReference type="NCBI Taxonomy" id="2821543"/>
    <lineage>
        <taxon>Bacteria</taxon>
        <taxon>Pseudomonadati</taxon>
        <taxon>Acidobacteriota</taxon>
        <taxon>Terriglobia</taxon>
        <taxon>Terriglobales</taxon>
        <taxon>Acidobacteriaceae</taxon>
        <taxon>Chloracidobacterium</taxon>
    </lineage>
</organism>
<dbReference type="InterPro" id="IPR011907">
    <property type="entry name" value="RNase_III"/>
</dbReference>
<dbReference type="Pfam" id="PF00035">
    <property type="entry name" value="dsrm"/>
    <property type="match status" value="1"/>
</dbReference>
<feature type="binding site" evidence="8">
    <location>
        <position position="126"/>
    </location>
    <ligand>
        <name>Mg(2+)</name>
        <dbReference type="ChEBI" id="CHEBI:18420"/>
    </ligand>
</feature>
<keyword evidence="8" id="KW-0479">Metal-binding</keyword>
<keyword evidence="7 8" id="KW-0694">RNA-binding</keyword>
<keyword evidence="8" id="KW-0819">tRNA processing</keyword>
<evidence type="ECO:0000259" key="9">
    <source>
        <dbReference type="PROSITE" id="PS50137"/>
    </source>
</evidence>
<evidence type="ECO:0000256" key="2">
    <source>
        <dbReference type="ARBA" id="ARBA00010183"/>
    </source>
</evidence>
<comment type="cofactor">
    <cofactor evidence="8">
        <name>Mg(2+)</name>
        <dbReference type="ChEBI" id="CHEBI:18420"/>
    </cofactor>
</comment>
<keyword evidence="12" id="KW-1185">Reference proteome</keyword>
<dbReference type="RefSeq" id="WP_211429989.1">
    <property type="nucleotide sequence ID" value="NZ_CP072649.1"/>
</dbReference>
<dbReference type="CDD" id="cd00593">
    <property type="entry name" value="RIBOc"/>
    <property type="match status" value="1"/>
</dbReference>
<comment type="subunit">
    <text evidence="8">Homodimer.</text>
</comment>
<feature type="binding site" evidence="8">
    <location>
        <position position="53"/>
    </location>
    <ligand>
        <name>Mg(2+)</name>
        <dbReference type="ChEBI" id="CHEBI:18420"/>
    </ligand>
</feature>
<comment type="catalytic activity">
    <reaction evidence="1 8">
        <text>Endonucleolytic cleavage to 5'-phosphomonoester.</text>
        <dbReference type="EC" id="3.1.26.3"/>
    </reaction>
</comment>
<dbReference type="HAMAP" id="MF_00104">
    <property type="entry name" value="RNase_III"/>
    <property type="match status" value="1"/>
</dbReference>
<evidence type="ECO:0000256" key="7">
    <source>
        <dbReference type="ARBA" id="ARBA00022884"/>
    </source>
</evidence>
<sequence>MAKRSGQALEVQMAQLEEALGHSFVRRNLLVEAVTHRSYATEHPPSPHNERLEFLGDAVLGFIICAWLVERFPTATEGELAKAKGHLVASTQLAQAATRIGLGNALRLGRNEEQQGGRRKQTLLENAFEAVIAAIYLDGGIAAAAAVVRRIFADEVATLDFARIAALDAKTALQDWLRFQRRPLPCYATVAVEGQSHRPTFHVTVSVEGRLLGEGHGSSRKAAEQAAAALALQQLKAEVEQHGGH</sequence>
<keyword evidence="8" id="KW-0460">Magnesium</keyword>
<dbReference type="Gene3D" id="1.10.1520.10">
    <property type="entry name" value="Ribonuclease III domain"/>
    <property type="match status" value="1"/>
</dbReference>
<feature type="active site" evidence="8">
    <location>
        <position position="129"/>
    </location>
</feature>
<evidence type="ECO:0000259" key="10">
    <source>
        <dbReference type="PROSITE" id="PS50142"/>
    </source>
</evidence>
<comment type="function">
    <text evidence="8">Digests double-stranded RNA. Involved in the processing of primary rRNA transcript to yield the immediate precursors to the large and small rRNAs (23S and 16S). Processes some mRNAs, and tRNAs when they are encoded in the rRNA operon. Processes pre-crRNA and tracrRNA of type II CRISPR loci if present in the organism.</text>
</comment>
<feature type="domain" description="RNase III" evidence="10">
    <location>
        <begin position="13"/>
        <end position="140"/>
    </location>
</feature>
<dbReference type="Gene3D" id="3.30.160.20">
    <property type="match status" value="1"/>
</dbReference>
<accession>A0ABX8BF07</accession>